<gene>
    <name evidence="1" type="ORF">DPMN_087939</name>
</gene>
<dbReference type="EMBL" id="JAIWYP010000003">
    <property type="protein sequence ID" value="KAH3845657.1"/>
    <property type="molecule type" value="Genomic_DNA"/>
</dbReference>
<comment type="caution">
    <text evidence="1">The sequence shown here is derived from an EMBL/GenBank/DDBJ whole genome shotgun (WGS) entry which is preliminary data.</text>
</comment>
<organism evidence="1 2">
    <name type="scientific">Dreissena polymorpha</name>
    <name type="common">Zebra mussel</name>
    <name type="synonym">Mytilus polymorpha</name>
    <dbReference type="NCBI Taxonomy" id="45954"/>
    <lineage>
        <taxon>Eukaryota</taxon>
        <taxon>Metazoa</taxon>
        <taxon>Spiralia</taxon>
        <taxon>Lophotrochozoa</taxon>
        <taxon>Mollusca</taxon>
        <taxon>Bivalvia</taxon>
        <taxon>Autobranchia</taxon>
        <taxon>Heteroconchia</taxon>
        <taxon>Euheterodonta</taxon>
        <taxon>Imparidentia</taxon>
        <taxon>Neoheterodontei</taxon>
        <taxon>Myida</taxon>
        <taxon>Dreissenoidea</taxon>
        <taxon>Dreissenidae</taxon>
        <taxon>Dreissena</taxon>
    </lineage>
</organism>
<protein>
    <submittedName>
        <fullName evidence="1">Uncharacterized protein</fullName>
    </submittedName>
</protein>
<sequence>MNYTHTHVQLRLLISNLNNSQFLIRSTREKLEKTQYYFTKCSL</sequence>
<keyword evidence="2" id="KW-1185">Reference proteome</keyword>
<accession>A0A9D4QWV1</accession>
<dbReference type="Proteomes" id="UP000828390">
    <property type="component" value="Unassembled WGS sequence"/>
</dbReference>
<reference evidence="1" key="2">
    <citation type="submission" date="2020-11" db="EMBL/GenBank/DDBJ databases">
        <authorList>
            <person name="McCartney M.A."/>
            <person name="Auch B."/>
            <person name="Kono T."/>
            <person name="Mallez S."/>
            <person name="Becker A."/>
            <person name="Gohl D.M."/>
            <person name="Silverstein K.A.T."/>
            <person name="Koren S."/>
            <person name="Bechman K.B."/>
            <person name="Herman A."/>
            <person name="Abrahante J.E."/>
            <person name="Garbe J."/>
        </authorList>
    </citation>
    <scope>NUCLEOTIDE SEQUENCE</scope>
    <source>
        <strain evidence="1">Duluth1</strain>
        <tissue evidence="1">Whole animal</tissue>
    </source>
</reference>
<proteinExistence type="predicted"/>
<reference evidence="1" key="1">
    <citation type="journal article" date="2019" name="bioRxiv">
        <title>The Genome of the Zebra Mussel, Dreissena polymorpha: A Resource for Invasive Species Research.</title>
        <authorList>
            <person name="McCartney M.A."/>
            <person name="Auch B."/>
            <person name="Kono T."/>
            <person name="Mallez S."/>
            <person name="Zhang Y."/>
            <person name="Obille A."/>
            <person name="Becker A."/>
            <person name="Abrahante J.E."/>
            <person name="Garbe J."/>
            <person name="Badalamenti J.P."/>
            <person name="Herman A."/>
            <person name="Mangelson H."/>
            <person name="Liachko I."/>
            <person name="Sullivan S."/>
            <person name="Sone E.D."/>
            <person name="Koren S."/>
            <person name="Silverstein K.A.T."/>
            <person name="Beckman K.B."/>
            <person name="Gohl D.M."/>
        </authorList>
    </citation>
    <scope>NUCLEOTIDE SEQUENCE</scope>
    <source>
        <strain evidence="1">Duluth1</strain>
        <tissue evidence="1">Whole animal</tissue>
    </source>
</reference>
<dbReference type="AlphaFoldDB" id="A0A9D4QWV1"/>
<evidence type="ECO:0000313" key="2">
    <source>
        <dbReference type="Proteomes" id="UP000828390"/>
    </source>
</evidence>
<evidence type="ECO:0000313" key="1">
    <source>
        <dbReference type="EMBL" id="KAH3845657.1"/>
    </source>
</evidence>
<name>A0A9D4QWV1_DREPO</name>